<evidence type="ECO:0000256" key="1">
    <source>
        <dbReference type="SAM" id="MobiDB-lite"/>
    </source>
</evidence>
<name>A0A5B6VPB6_9ROSI</name>
<comment type="caution">
    <text evidence="2">The sequence shown here is derived from an EMBL/GenBank/DDBJ whole genome shotgun (WGS) entry which is preliminary data.</text>
</comment>
<protein>
    <submittedName>
        <fullName evidence="2">Chaperone surA</fullName>
    </submittedName>
</protein>
<accession>A0A5B6VPB6</accession>
<sequence length="235" mass="26491">MPKSIFKILGTAMKFPDLREECSVMEELETLVSTEWESNFVEGPLENTLGSKPLKDEQGKENMALMEANLKDSVQPSWFEPLELEAQEYTQLKLPIKEPPKLKLKVNLANCFGVGCWQVWARNKARKCPYFVHTSRHTGVLKSSNQARVESEEAESTAQASIQQAISSSSRRPVSKSRGEEAKEVFFQMINEWFTEYLRTNPAVQQSPPPAPQPVPEMPQGAESVRIGKPPVDKI</sequence>
<dbReference type="AlphaFoldDB" id="A0A5B6VPB6"/>
<feature type="region of interest" description="Disordered" evidence="1">
    <location>
        <begin position="141"/>
        <end position="178"/>
    </location>
</feature>
<keyword evidence="3" id="KW-1185">Reference proteome</keyword>
<proteinExistence type="predicted"/>
<organism evidence="2 3">
    <name type="scientific">Gossypium australe</name>
    <dbReference type="NCBI Taxonomy" id="47621"/>
    <lineage>
        <taxon>Eukaryota</taxon>
        <taxon>Viridiplantae</taxon>
        <taxon>Streptophyta</taxon>
        <taxon>Embryophyta</taxon>
        <taxon>Tracheophyta</taxon>
        <taxon>Spermatophyta</taxon>
        <taxon>Magnoliopsida</taxon>
        <taxon>eudicotyledons</taxon>
        <taxon>Gunneridae</taxon>
        <taxon>Pentapetalae</taxon>
        <taxon>rosids</taxon>
        <taxon>malvids</taxon>
        <taxon>Malvales</taxon>
        <taxon>Malvaceae</taxon>
        <taxon>Malvoideae</taxon>
        <taxon>Gossypium</taxon>
    </lineage>
</organism>
<feature type="compositionally biased region" description="Pro residues" evidence="1">
    <location>
        <begin position="207"/>
        <end position="217"/>
    </location>
</feature>
<evidence type="ECO:0000313" key="2">
    <source>
        <dbReference type="EMBL" id="KAA3470913.1"/>
    </source>
</evidence>
<feature type="region of interest" description="Disordered" evidence="1">
    <location>
        <begin position="201"/>
        <end position="235"/>
    </location>
</feature>
<dbReference type="Proteomes" id="UP000325315">
    <property type="component" value="Unassembled WGS sequence"/>
</dbReference>
<reference evidence="3" key="1">
    <citation type="journal article" date="2019" name="Plant Biotechnol. J.">
        <title>Genome sequencing of the Australian wild diploid species Gossypium australe highlights disease resistance and delayed gland morphogenesis.</title>
        <authorList>
            <person name="Cai Y."/>
            <person name="Cai X."/>
            <person name="Wang Q."/>
            <person name="Wang P."/>
            <person name="Zhang Y."/>
            <person name="Cai C."/>
            <person name="Xu Y."/>
            <person name="Wang K."/>
            <person name="Zhou Z."/>
            <person name="Wang C."/>
            <person name="Geng S."/>
            <person name="Li B."/>
            <person name="Dong Q."/>
            <person name="Hou Y."/>
            <person name="Wang H."/>
            <person name="Ai P."/>
            <person name="Liu Z."/>
            <person name="Yi F."/>
            <person name="Sun M."/>
            <person name="An G."/>
            <person name="Cheng J."/>
            <person name="Zhang Y."/>
            <person name="Shi Q."/>
            <person name="Xie Y."/>
            <person name="Shi X."/>
            <person name="Chang Y."/>
            <person name="Huang F."/>
            <person name="Chen Y."/>
            <person name="Hong S."/>
            <person name="Mi L."/>
            <person name="Sun Q."/>
            <person name="Zhang L."/>
            <person name="Zhou B."/>
            <person name="Peng R."/>
            <person name="Zhang X."/>
            <person name="Liu F."/>
        </authorList>
    </citation>
    <scope>NUCLEOTIDE SEQUENCE [LARGE SCALE GENOMIC DNA]</scope>
    <source>
        <strain evidence="3">cv. PA1801</strain>
    </source>
</reference>
<gene>
    <name evidence="2" type="ORF">EPI10_016585</name>
</gene>
<feature type="compositionally biased region" description="Low complexity" evidence="1">
    <location>
        <begin position="156"/>
        <end position="172"/>
    </location>
</feature>
<dbReference type="EMBL" id="SMMG02000006">
    <property type="protein sequence ID" value="KAA3470913.1"/>
    <property type="molecule type" value="Genomic_DNA"/>
</dbReference>
<evidence type="ECO:0000313" key="3">
    <source>
        <dbReference type="Proteomes" id="UP000325315"/>
    </source>
</evidence>